<gene>
    <name evidence="2" type="ORF">GCM10009682_39560</name>
</gene>
<evidence type="ECO:0000313" key="3">
    <source>
        <dbReference type="Proteomes" id="UP001500218"/>
    </source>
</evidence>
<protein>
    <recommendedName>
        <fullName evidence="1">CobQ/CobB/MinD/ParA nucleotide binding domain-containing protein</fullName>
    </recommendedName>
</protein>
<dbReference type="PANTHER" id="PTHR13696">
    <property type="entry name" value="P-LOOP CONTAINING NUCLEOSIDE TRIPHOSPHATE HYDROLASE"/>
    <property type="match status" value="1"/>
</dbReference>
<dbReference type="Gene3D" id="3.40.50.300">
    <property type="entry name" value="P-loop containing nucleotide triphosphate hydrolases"/>
    <property type="match status" value="1"/>
</dbReference>
<feature type="domain" description="CobQ/CobB/MinD/ParA nucleotide binding" evidence="1">
    <location>
        <begin position="9"/>
        <end position="58"/>
    </location>
</feature>
<dbReference type="CDD" id="cd02042">
    <property type="entry name" value="ParAB_family"/>
    <property type="match status" value="1"/>
</dbReference>
<evidence type="ECO:0000259" key="1">
    <source>
        <dbReference type="Pfam" id="PF01656"/>
    </source>
</evidence>
<comment type="caution">
    <text evidence="2">The sequence shown here is derived from an EMBL/GenBank/DDBJ whole genome shotgun (WGS) entry which is preliminary data.</text>
</comment>
<sequence>MPATPRVVSVLNYKGGVGKTTLTANIGAGLAGRGHKVLLLDLDPQSSLTFCFYRAAEWREDLAEERTILQWFGACLAAGAAQPLRPFVVVARDEPC</sequence>
<proteinExistence type="predicted"/>
<dbReference type="SUPFAM" id="SSF52540">
    <property type="entry name" value="P-loop containing nucleoside triphosphate hydrolases"/>
    <property type="match status" value="1"/>
</dbReference>
<dbReference type="Pfam" id="PF01656">
    <property type="entry name" value="CbiA"/>
    <property type="match status" value="1"/>
</dbReference>
<dbReference type="Proteomes" id="UP001500218">
    <property type="component" value="Unassembled WGS sequence"/>
</dbReference>
<name>A0ABN2MBF8_9ACTN</name>
<dbReference type="PANTHER" id="PTHR13696:SF99">
    <property type="entry name" value="COBYRINIC ACID AC-DIAMIDE SYNTHASE"/>
    <property type="match status" value="1"/>
</dbReference>
<dbReference type="InterPro" id="IPR050678">
    <property type="entry name" value="DNA_Partitioning_ATPase"/>
</dbReference>
<dbReference type="RefSeq" id="WP_344134166.1">
    <property type="nucleotide sequence ID" value="NZ_BAAALT010000127.1"/>
</dbReference>
<reference evidence="2 3" key="1">
    <citation type="journal article" date="2019" name="Int. J. Syst. Evol. Microbiol.">
        <title>The Global Catalogue of Microorganisms (GCM) 10K type strain sequencing project: providing services to taxonomists for standard genome sequencing and annotation.</title>
        <authorList>
            <consortium name="The Broad Institute Genomics Platform"/>
            <consortium name="The Broad Institute Genome Sequencing Center for Infectious Disease"/>
            <person name="Wu L."/>
            <person name="Ma J."/>
        </authorList>
    </citation>
    <scope>NUCLEOTIDE SEQUENCE [LARGE SCALE GENOMIC DNA]</scope>
    <source>
        <strain evidence="2 3">JCM 13250</strain>
    </source>
</reference>
<dbReference type="InterPro" id="IPR002586">
    <property type="entry name" value="CobQ/CobB/MinD/ParA_Nub-bd_dom"/>
</dbReference>
<dbReference type="EMBL" id="BAAALT010000127">
    <property type="protein sequence ID" value="GAA1814558.1"/>
    <property type="molecule type" value="Genomic_DNA"/>
</dbReference>
<organism evidence="2 3">
    <name type="scientific">Luedemannella flava</name>
    <dbReference type="NCBI Taxonomy" id="349316"/>
    <lineage>
        <taxon>Bacteria</taxon>
        <taxon>Bacillati</taxon>
        <taxon>Actinomycetota</taxon>
        <taxon>Actinomycetes</taxon>
        <taxon>Micromonosporales</taxon>
        <taxon>Micromonosporaceae</taxon>
        <taxon>Luedemannella</taxon>
    </lineage>
</organism>
<accession>A0ABN2MBF8</accession>
<dbReference type="InterPro" id="IPR027417">
    <property type="entry name" value="P-loop_NTPase"/>
</dbReference>
<evidence type="ECO:0000313" key="2">
    <source>
        <dbReference type="EMBL" id="GAA1814558.1"/>
    </source>
</evidence>
<keyword evidence="3" id="KW-1185">Reference proteome</keyword>